<dbReference type="EMBL" id="KE145360">
    <property type="protein sequence ID" value="EPE32009.1"/>
    <property type="molecule type" value="Genomic_DNA"/>
</dbReference>
<dbReference type="InterPro" id="IPR029058">
    <property type="entry name" value="AB_hydrolase_fold"/>
</dbReference>
<evidence type="ECO:0000313" key="4">
    <source>
        <dbReference type="Proteomes" id="UP000016922"/>
    </source>
</evidence>
<dbReference type="HOGENOM" id="CLU_066071_0_0_1"/>
<dbReference type="InterPro" id="IPR013094">
    <property type="entry name" value="AB_hydrolase_3"/>
</dbReference>
<dbReference type="PANTHER" id="PTHR48081:SF3">
    <property type="entry name" value="ALPHA_BETA HYDROLASE FOLD-3 DOMAIN-CONTAINING PROTEIN"/>
    <property type="match status" value="1"/>
</dbReference>
<dbReference type="eggNOG" id="ENOG502S3DF">
    <property type="taxonomic scope" value="Eukaryota"/>
</dbReference>
<feature type="domain" description="Alpha/beta hydrolase fold-3" evidence="2">
    <location>
        <begin position="38"/>
        <end position="149"/>
    </location>
</feature>
<protein>
    <submittedName>
        <fullName evidence="3">Alpha/beta-Hydrolase</fullName>
    </submittedName>
</protein>
<keyword evidence="1 3" id="KW-0378">Hydrolase</keyword>
<name>S3D4G4_GLAL2</name>
<dbReference type="InterPro" id="IPR050300">
    <property type="entry name" value="GDXG_lipolytic_enzyme"/>
</dbReference>
<evidence type="ECO:0000313" key="3">
    <source>
        <dbReference type="EMBL" id="EPE32009.1"/>
    </source>
</evidence>
<dbReference type="GeneID" id="19471132"/>
<dbReference type="Pfam" id="PF07859">
    <property type="entry name" value="Abhydrolase_3"/>
    <property type="match status" value="1"/>
</dbReference>
<sequence>MLSKTTHAYAHSRSGDLQLDIYLSADRSSIDNTTPAFIYFHGGGLVAFNREFIPTHIVQSCVQRKWPLISVDYNLLPQAKGEDLVSNICDAYRFVRGNLCRIADKGDGIWENIIVGGNSAGAYMAYQAGLNLEPKPLALFCLYGPGNCMGKFWSSNHIIGNAPIEFDEVSWFLEAPMSAGHTPPDMAFYPESLLDDGRPNPDFKMPVNPEPFNEPAFLYNWLVQENKLPPLVSDIEVPYSSPAWRQLPKTIIIHGTNDQIVPYEAATNLFKAIGSETAILFTVPDAPHAFDQNLLHGDKDLEIVEQAWKALDQIVRDLKRASA</sequence>
<dbReference type="GO" id="GO:0016787">
    <property type="term" value="F:hydrolase activity"/>
    <property type="evidence" value="ECO:0007669"/>
    <property type="project" value="UniProtKB-KW"/>
</dbReference>
<evidence type="ECO:0000256" key="1">
    <source>
        <dbReference type="ARBA" id="ARBA00022801"/>
    </source>
</evidence>
<dbReference type="Proteomes" id="UP000016922">
    <property type="component" value="Unassembled WGS sequence"/>
</dbReference>
<proteinExistence type="predicted"/>
<dbReference type="PANTHER" id="PTHR48081">
    <property type="entry name" value="AB HYDROLASE SUPERFAMILY PROTEIN C4A8.06C"/>
    <property type="match status" value="1"/>
</dbReference>
<dbReference type="Gene3D" id="3.40.50.1820">
    <property type="entry name" value="alpha/beta hydrolase"/>
    <property type="match status" value="1"/>
</dbReference>
<dbReference type="OrthoDB" id="19653at2759"/>
<dbReference type="SUPFAM" id="SSF53474">
    <property type="entry name" value="alpha/beta-Hydrolases"/>
    <property type="match status" value="1"/>
</dbReference>
<dbReference type="OMA" id="VFLYFHP"/>
<keyword evidence="4" id="KW-1185">Reference proteome</keyword>
<dbReference type="RefSeq" id="XP_008081064.1">
    <property type="nucleotide sequence ID" value="XM_008082873.1"/>
</dbReference>
<evidence type="ECO:0000259" key="2">
    <source>
        <dbReference type="Pfam" id="PF07859"/>
    </source>
</evidence>
<dbReference type="KEGG" id="glz:GLAREA_12091"/>
<reference evidence="3 4" key="1">
    <citation type="journal article" date="2013" name="BMC Genomics">
        <title>Genomics-driven discovery of the pneumocandin biosynthetic gene cluster in the fungus Glarea lozoyensis.</title>
        <authorList>
            <person name="Chen L."/>
            <person name="Yue Q."/>
            <person name="Zhang X."/>
            <person name="Xiang M."/>
            <person name="Wang C."/>
            <person name="Li S."/>
            <person name="Che Y."/>
            <person name="Ortiz-Lopez F.J."/>
            <person name="Bills G.F."/>
            <person name="Liu X."/>
            <person name="An Z."/>
        </authorList>
    </citation>
    <scope>NUCLEOTIDE SEQUENCE [LARGE SCALE GENOMIC DNA]</scope>
    <source>
        <strain evidence="4">ATCC 20868 / MF5171</strain>
    </source>
</reference>
<organism evidence="3 4">
    <name type="scientific">Glarea lozoyensis (strain ATCC 20868 / MF5171)</name>
    <dbReference type="NCBI Taxonomy" id="1116229"/>
    <lineage>
        <taxon>Eukaryota</taxon>
        <taxon>Fungi</taxon>
        <taxon>Dikarya</taxon>
        <taxon>Ascomycota</taxon>
        <taxon>Pezizomycotina</taxon>
        <taxon>Leotiomycetes</taxon>
        <taxon>Helotiales</taxon>
        <taxon>Helotiaceae</taxon>
        <taxon>Glarea</taxon>
    </lineage>
</organism>
<accession>S3D4G4</accession>
<gene>
    <name evidence="3" type="ORF">GLAREA_12091</name>
</gene>
<dbReference type="AlphaFoldDB" id="S3D4G4"/>